<evidence type="ECO:0000259" key="9">
    <source>
        <dbReference type="Pfam" id="PF18052"/>
    </source>
</evidence>
<feature type="domain" description="Disease resistance R13L4/SHOC-2-like LRR" evidence="11">
    <location>
        <begin position="887"/>
        <end position="1133"/>
    </location>
</feature>
<evidence type="ECO:0000256" key="5">
    <source>
        <dbReference type="ARBA" id="ARBA00022821"/>
    </source>
</evidence>
<dbReference type="Gene3D" id="3.80.10.10">
    <property type="entry name" value="Ribonuclease Inhibitor"/>
    <property type="match status" value="2"/>
</dbReference>
<keyword evidence="3" id="KW-0677">Repeat</keyword>
<dbReference type="Gramene" id="TraesCS6B02G064900.1">
    <property type="protein sequence ID" value="TraesCS6B02G064900.1"/>
    <property type="gene ID" value="TraesCS6B02G064900"/>
</dbReference>
<dbReference type="PANTHER" id="PTHR23155:SF1135">
    <property type="entry name" value="OS08G0246300 PROTEIN"/>
    <property type="match status" value="1"/>
</dbReference>
<evidence type="ECO:0008006" key="14">
    <source>
        <dbReference type="Google" id="ProtNLM"/>
    </source>
</evidence>
<evidence type="ECO:0000256" key="6">
    <source>
        <dbReference type="ARBA" id="ARBA00023054"/>
    </source>
</evidence>
<dbReference type="InterPro" id="IPR027417">
    <property type="entry name" value="P-loop_NTPase"/>
</dbReference>
<evidence type="ECO:0000313" key="13">
    <source>
        <dbReference type="Proteomes" id="UP000019116"/>
    </source>
</evidence>
<evidence type="ECO:0000256" key="3">
    <source>
        <dbReference type="ARBA" id="ARBA00022737"/>
    </source>
</evidence>
<dbReference type="Gramene" id="TraesCAD_scaffold_001988_01G000400.1">
    <property type="protein sequence ID" value="TraesCAD_scaffold_001988_01G000400.1"/>
    <property type="gene ID" value="TraesCAD_scaffold_001988_01G000400"/>
</dbReference>
<dbReference type="Gene3D" id="3.40.50.300">
    <property type="entry name" value="P-loop containing nucleotide triphosphate hydrolases"/>
    <property type="match status" value="1"/>
</dbReference>
<dbReference type="OMA" id="FIWQLRR"/>
<sequence length="1156" mass="130096">MAEFALGLTKTAVAGTVSKVKSAIEEEEKLRADVEEDLKFITGEFEMMQSFLNSAHTGEHASKNQVARTWVRQLRDLAFEAEDCVEFVVHLDKASRWDWVQRLISPLMCRARPPLPLDEAVAEIKRLKTRVEYVSQRYTRYNFVGTNGGGDGDSLGQQHQLLMHPTAHSTAATAAAFHDLREVWKSMGKIGEHITDDLKRLIDCQGSELQVISLWGSPQADVVGEHGCMSIMKKAYDDPEICQEFKNRAWVKLSVHHPFNPVEFLHNLLTQFTASHHHHHHEDMSELMLQLSKHRYLIFLEEELSSVADWDAIRKCLPDGKRGSRIVVSTKHLKIALVCTGDPYQVSQLIHLSHDRGLYAFFPKGCGHRHGMGEFIWQLRRQGGVIALLEQDLDLGDRSKFMSQLTNDTLNKLSVLNGVKFEYSYRNIRTHGFAGQQNMMVVTMATDILVQSYPKDDQNNAFEQLMGMKHEDVTEKCRKFLTENDYLLFIDEMESHEEWDLINRQLLYHKEYLLLNLRDLMIKGCDHCGYSDGGDNIKKEGESELDFVGRSDEKDFFYGRTPDVKLLSVWGIAVFPVDQSIRRRRLLRRWIAEGYSSGGGGTAEEKGEKLFSELMKLSILYPDQRTSSTARSWMVNGFFCEYIKSRPMEDNLVFALEGSCSPSSRLTGQHLTISSCWDRDEIVFKSMDLSRLRSLTVFGKWVPFLVSDKMKVLRVLDLEGTSSTSDGTASVTDDVLEKIVKQFPRLKFMSLRGCMEVTRLPDSLGDMGQLETLDARHTSIVELPPAVITKLHKLQYIRAGTTEARRLQVAAAAAATTPPPTTQEDVHSGTSPFQRASTRIIGAWNRTAHALVESSSSCSWWESKKQRRRRVRVAANGDGIEVVCAAAEGIGKLTELHTLGVVNIAGGKGGRLLLKELGNLTQLRKLGLSGISSKNWKELCNAISGHLPHLESLSLQLLLVEEDESYKFACFFDISMPPKTLKSLKVLYTTAVCAGAFGACIKPAWISQLPNLKKLNHESTVSNQEDIDLMLSNGFPAGLLEKRLRIKPIQQRLSFAKQTPGVVFLAELMIDCGSRRSMVTFGESPNFSVQVVSIHCCNSCDGWSCLQIVGLQNIGALKQVLVTGPCSEEFKEDLRRQLVEREDKPELKLLPHNGDQ</sequence>
<dbReference type="Gramene" id="TraesKAR6B01G0032250.1">
    <property type="protein sequence ID" value="cds.TraesKAR6B01G0032250.1"/>
    <property type="gene ID" value="TraesKAR6B01G0032250"/>
</dbReference>
<evidence type="ECO:0000256" key="7">
    <source>
        <dbReference type="SAM" id="Coils"/>
    </source>
</evidence>
<dbReference type="GO" id="GO:0043531">
    <property type="term" value="F:ADP binding"/>
    <property type="evidence" value="ECO:0007669"/>
    <property type="project" value="InterPro"/>
</dbReference>
<evidence type="ECO:0000259" key="10">
    <source>
        <dbReference type="Pfam" id="PF23559"/>
    </source>
</evidence>
<dbReference type="Pfam" id="PF18052">
    <property type="entry name" value="Rx_N"/>
    <property type="match status" value="1"/>
</dbReference>
<keyword evidence="6 7" id="KW-0175">Coiled coil</keyword>
<dbReference type="Pfam" id="PF00931">
    <property type="entry name" value="NB-ARC"/>
    <property type="match status" value="1"/>
</dbReference>
<keyword evidence="5" id="KW-0611">Plant defense</keyword>
<dbReference type="CDD" id="cd14798">
    <property type="entry name" value="RX-CC_like"/>
    <property type="match status" value="1"/>
</dbReference>
<evidence type="ECO:0000256" key="4">
    <source>
        <dbReference type="ARBA" id="ARBA00022741"/>
    </source>
</evidence>
<dbReference type="Gramene" id="TraesCS6B03G0151700.1">
    <property type="protein sequence ID" value="TraesCS6B03G0151700.1.CDS"/>
    <property type="gene ID" value="TraesCS6B03G0151700"/>
</dbReference>
<dbReference type="Gramene" id="TraesROB_scaffold_035574_01G000200.1">
    <property type="protein sequence ID" value="TraesROB_scaffold_035574_01G000200.1"/>
    <property type="gene ID" value="TraesROB_scaffold_035574_01G000200"/>
</dbReference>
<reference evidence="12" key="2">
    <citation type="submission" date="2018-10" db="UniProtKB">
        <authorList>
            <consortium name="EnsemblPlants"/>
        </authorList>
    </citation>
    <scope>IDENTIFICATION</scope>
</reference>
<dbReference type="InterPro" id="IPR044974">
    <property type="entry name" value="Disease_R_plants"/>
</dbReference>
<keyword evidence="2" id="KW-0433">Leucine-rich repeat</keyword>
<feature type="domain" description="Disease resistance R13L4/SHOC-2-like LRR" evidence="11">
    <location>
        <begin position="692"/>
        <end position="801"/>
    </location>
</feature>
<dbReference type="Gene3D" id="1.20.5.4130">
    <property type="match status" value="1"/>
</dbReference>
<dbReference type="EnsemblPlants" id="TraesCS6B02G064900.1">
    <property type="protein sequence ID" value="TraesCS6B02G064900.1"/>
    <property type="gene ID" value="TraesCS6B02G064900"/>
</dbReference>
<dbReference type="AlphaFoldDB" id="A0A3B6PHL8"/>
<dbReference type="InterPro" id="IPR038005">
    <property type="entry name" value="RX-like_CC"/>
</dbReference>
<dbReference type="Pfam" id="PF23598">
    <property type="entry name" value="LRR_14"/>
    <property type="match status" value="2"/>
</dbReference>
<name>A0A3B6PHL8_WHEAT</name>
<evidence type="ECO:0000256" key="2">
    <source>
        <dbReference type="ARBA" id="ARBA00022614"/>
    </source>
</evidence>
<dbReference type="Pfam" id="PF23559">
    <property type="entry name" value="WHD_DRP"/>
    <property type="match status" value="1"/>
</dbReference>
<dbReference type="OrthoDB" id="687791at2759"/>
<keyword evidence="13" id="KW-1185">Reference proteome</keyword>
<dbReference type="GO" id="GO:0051707">
    <property type="term" value="P:response to other organism"/>
    <property type="evidence" value="ECO:0007669"/>
    <property type="project" value="UniProtKB-ARBA"/>
</dbReference>
<dbReference type="InterPro" id="IPR002182">
    <property type="entry name" value="NB-ARC"/>
</dbReference>
<dbReference type="STRING" id="4565.A0A3B6PHL8"/>
<accession>A0A3B6PHL8</accession>
<evidence type="ECO:0000256" key="1">
    <source>
        <dbReference type="ARBA" id="ARBA00008894"/>
    </source>
</evidence>
<feature type="domain" description="Disease resistance protein winged helix" evidence="10">
    <location>
        <begin position="574"/>
        <end position="628"/>
    </location>
</feature>
<dbReference type="SUPFAM" id="SSF52047">
    <property type="entry name" value="RNI-like"/>
    <property type="match status" value="1"/>
</dbReference>
<feature type="domain" description="NB-ARC" evidence="8">
    <location>
        <begin position="224"/>
        <end position="357"/>
    </location>
</feature>
<feature type="coiled-coil region" evidence="7">
    <location>
        <begin position="17"/>
        <end position="44"/>
    </location>
</feature>
<dbReference type="InterPro" id="IPR041118">
    <property type="entry name" value="Rx_N"/>
</dbReference>
<organism evidence="12">
    <name type="scientific">Triticum aestivum</name>
    <name type="common">Wheat</name>
    <dbReference type="NCBI Taxonomy" id="4565"/>
    <lineage>
        <taxon>Eukaryota</taxon>
        <taxon>Viridiplantae</taxon>
        <taxon>Streptophyta</taxon>
        <taxon>Embryophyta</taxon>
        <taxon>Tracheophyta</taxon>
        <taxon>Spermatophyta</taxon>
        <taxon>Magnoliopsida</taxon>
        <taxon>Liliopsida</taxon>
        <taxon>Poales</taxon>
        <taxon>Poaceae</taxon>
        <taxon>BOP clade</taxon>
        <taxon>Pooideae</taxon>
        <taxon>Triticodae</taxon>
        <taxon>Triticeae</taxon>
        <taxon>Triticinae</taxon>
        <taxon>Triticum</taxon>
    </lineage>
</organism>
<keyword evidence="4" id="KW-0547">Nucleotide-binding</keyword>
<dbReference type="InterPro" id="IPR055414">
    <property type="entry name" value="LRR_R13L4/SHOC2-like"/>
</dbReference>
<dbReference type="Gramene" id="TraesWEE_scaffold_023806_01G000100.1">
    <property type="protein sequence ID" value="TraesWEE_scaffold_023806_01G000100.1"/>
    <property type="gene ID" value="TraesWEE_scaffold_023806_01G000100"/>
</dbReference>
<proteinExistence type="inferred from homology"/>
<protein>
    <recommendedName>
        <fullName evidence="14">Rx N-terminal domain-containing protein</fullName>
    </recommendedName>
</protein>
<reference evidence="12" key="1">
    <citation type="submission" date="2018-08" db="EMBL/GenBank/DDBJ databases">
        <authorList>
            <person name="Rossello M."/>
        </authorList>
    </citation>
    <scope>NUCLEOTIDE SEQUENCE [LARGE SCALE GENOMIC DNA]</scope>
    <source>
        <strain evidence="12">cv. Chinese Spring</strain>
    </source>
</reference>
<evidence type="ECO:0000259" key="11">
    <source>
        <dbReference type="Pfam" id="PF23598"/>
    </source>
</evidence>
<dbReference type="Proteomes" id="UP000019116">
    <property type="component" value="Chromosome 6B"/>
</dbReference>
<dbReference type="InterPro" id="IPR032675">
    <property type="entry name" value="LRR_dom_sf"/>
</dbReference>
<evidence type="ECO:0000313" key="12">
    <source>
        <dbReference type="EnsemblPlants" id="TraesCS6B02G064900.1"/>
    </source>
</evidence>
<dbReference type="PANTHER" id="PTHR23155">
    <property type="entry name" value="DISEASE RESISTANCE PROTEIN RP"/>
    <property type="match status" value="1"/>
</dbReference>
<dbReference type="Gramene" id="TraesCLE_scaffold_017496_01G000200.1">
    <property type="protein sequence ID" value="TraesCLE_scaffold_017496_01G000200.1"/>
    <property type="gene ID" value="TraesCLE_scaffold_017496_01G000200"/>
</dbReference>
<dbReference type="GO" id="GO:0006952">
    <property type="term" value="P:defense response"/>
    <property type="evidence" value="ECO:0007669"/>
    <property type="project" value="UniProtKB-KW"/>
</dbReference>
<feature type="domain" description="Disease resistance N-terminal" evidence="9">
    <location>
        <begin position="13"/>
        <end position="94"/>
    </location>
</feature>
<comment type="similarity">
    <text evidence="1">Belongs to the disease resistance NB-LRR family.</text>
</comment>
<evidence type="ECO:0000259" key="8">
    <source>
        <dbReference type="Pfam" id="PF00931"/>
    </source>
</evidence>
<dbReference type="InterPro" id="IPR058922">
    <property type="entry name" value="WHD_DRP"/>
</dbReference>